<evidence type="ECO:0000313" key="4">
    <source>
        <dbReference type="Proteomes" id="UP000013827"/>
    </source>
</evidence>
<feature type="region of interest" description="Disordered" evidence="2">
    <location>
        <begin position="573"/>
        <end position="673"/>
    </location>
</feature>
<evidence type="ECO:0000256" key="2">
    <source>
        <dbReference type="SAM" id="MobiDB-lite"/>
    </source>
</evidence>
<dbReference type="InterPro" id="IPR001313">
    <property type="entry name" value="Pumilio_RNA-bd_rpt"/>
</dbReference>
<feature type="compositionally biased region" description="Basic and acidic residues" evidence="2">
    <location>
        <begin position="590"/>
        <end position="603"/>
    </location>
</feature>
<dbReference type="KEGG" id="ehx:EMIHUDRAFT_101317"/>
<dbReference type="PANTHER" id="PTHR13102:SF0">
    <property type="entry name" value="NUCLEOLAR PROTEIN 9"/>
    <property type="match status" value="1"/>
</dbReference>
<feature type="compositionally biased region" description="Gly residues" evidence="2">
    <location>
        <begin position="265"/>
        <end position="276"/>
    </location>
</feature>
<dbReference type="GO" id="GO:0000480">
    <property type="term" value="P:endonucleolytic cleavage in 5'-ETS of tricistronic rRNA transcript (SSU-rRNA, 5.8S rRNA, LSU-rRNA)"/>
    <property type="evidence" value="ECO:0007669"/>
    <property type="project" value="TreeGrafter"/>
</dbReference>
<dbReference type="InterPro" id="IPR011989">
    <property type="entry name" value="ARM-like"/>
</dbReference>
<keyword evidence="1" id="KW-0677">Repeat</keyword>
<dbReference type="GO" id="GO:0030688">
    <property type="term" value="C:preribosome, small subunit precursor"/>
    <property type="evidence" value="ECO:0007669"/>
    <property type="project" value="TreeGrafter"/>
</dbReference>
<dbReference type="GO" id="GO:0000472">
    <property type="term" value="P:endonucleolytic cleavage to generate mature 5'-end of SSU-rRNA from (SSU-rRNA, 5.8S rRNA, LSU-rRNA)"/>
    <property type="evidence" value="ECO:0007669"/>
    <property type="project" value="TreeGrafter"/>
</dbReference>
<dbReference type="InterPro" id="IPR040000">
    <property type="entry name" value="NOP9"/>
</dbReference>
<feature type="compositionally biased region" description="Low complexity" evidence="2">
    <location>
        <begin position="612"/>
        <end position="623"/>
    </location>
</feature>
<dbReference type="RefSeq" id="XP_005774569.1">
    <property type="nucleotide sequence ID" value="XM_005774512.1"/>
</dbReference>
<evidence type="ECO:0000313" key="3">
    <source>
        <dbReference type="EnsemblProtists" id="EOD22140"/>
    </source>
</evidence>
<feature type="region of interest" description="Disordered" evidence="2">
    <location>
        <begin position="174"/>
        <end position="216"/>
    </location>
</feature>
<dbReference type="OMA" id="ARRAVCY"/>
<dbReference type="HOGENOM" id="CLU_401961_0_0_1"/>
<name>A0A0D3JF55_EMIH1</name>
<dbReference type="InterPro" id="IPR016024">
    <property type="entry name" value="ARM-type_fold"/>
</dbReference>
<evidence type="ECO:0008006" key="5">
    <source>
        <dbReference type="Google" id="ProtNLM"/>
    </source>
</evidence>
<dbReference type="GO" id="GO:0000056">
    <property type="term" value="P:ribosomal small subunit export from nucleus"/>
    <property type="evidence" value="ECO:0007669"/>
    <property type="project" value="TreeGrafter"/>
</dbReference>
<feature type="region of interest" description="Disordered" evidence="2">
    <location>
        <begin position="261"/>
        <end position="289"/>
    </location>
</feature>
<dbReference type="Pfam" id="PF22493">
    <property type="entry name" value="PUF_NOP9"/>
    <property type="match status" value="2"/>
</dbReference>
<proteinExistence type="predicted"/>
<dbReference type="Gene3D" id="1.25.10.10">
    <property type="entry name" value="Leucine-rich Repeat Variant"/>
    <property type="match status" value="1"/>
</dbReference>
<dbReference type="GO" id="GO:0005730">
    <property type="term" value="C:nucleolus"/>
    <property type="evidence" value="ECO:0007669"/>
    <property type="project" value="TreeGrafter"/>
</dbReference>
<reference evidence="3" key="2">
    <citation type="submission" date="2024-10" db="UniProtKB">
        <authorList>
            <consortium name="EnsemblProtists"/>
        </authorList>
    </citation>
    <scope>IDENTIFICATION</scope>
</reference>
<dbReference type="GO" id="GO:0000447">
    <property type="term" value="P:endonucleolytic cleavage in ITS1 to separate SSU-rRNA from 5.8S rRNA and LSU-rRNA from tricistronic rRNA transcript (SSU-rRNA, 5.8S rRNA, LSU-rRNA)"/>
    <property type="evidence" value="ECO:0007669"/>
    <property type="project" value="TreeGrafter"/>
</dbReference>
<organism evidence="3 4">
    <name type="scientific">Emiliania huxleyi (strain CCMP1516)</name>
    <dbReference type="NCBI Taxonomy" id="280463"/>
    <lineage>
        <taxon>Eukaryota</taxon>
        <taxon>Haptista</taxon>
        <taxon>Haptophyta</taxon>
        <taxon>Prymnesiophyceae</taxon>
        <taxon>Isochrysidales</taxon>
        <taxon>Noelaerhabdaceae</taxon>
        <taxon>Emiliania</taxon>
    </lineage>
</organism>
<dbReference type="eggNOG" id="KOG2188">
    <property type="taxonomic scope" value="Eukaryota"/>
</dbReference>
<dbReference type="PaxDb" id="2903-EOD22140"/>
<dbReference type="AlphaFoldDB" id="A0A0D3JF55"/>
<keyword evidence="4" id="KW-1185">Reference proteome</keyword>
<feature type="compositionally biased region" description="Basic and acidic residues" evidence="2">
    <location>
        <begin position="640"/>
        <end position="650"/>
    </location>
</feature>
<dbReference type="STRING" id="2903.R1E5T2"/>
<sequence length="685" mass="68955">MPTTSSSDRLDPDCLNFLRRAHRMLDGTAASADDAGGREAEMRAEVVRTVVEQLRGSEIACARHVFGSVALARVLSAATNAQRTSLAAPILERGQPLTLLSDKYASHVVEAVLAIAAAEAADAAGGGVAGLIAPFVDRLCEPDAAGGLPLAAAMRDRHGTYVARALLHVLSGRPYAPRGTEGGPEQQPGRPAASRGAGSGSGSGSAATDEQPRPVPASFGRALQRLTDALLGGGGVLTRASRFSGESGRGAALDSLGAARADAASGGGGGGGGGGKPRLASKAPPPPETVERVRSLSRDALGSRLVEALLLAAPRGWWSRVHAALRGDLRAMASHPLANFVVQALAASAPRRKELSLLLAEVGPAVPELVAQRAGVVWKLASACSRLGGGGAALLSALGAADEADGGGGGGDGGDLARAILRVGAYAQQEGGNQGGGKGGGKGGGAPAAGLVVGNLGSRILEALLTLPYAESRAALHSAREPLQETLRSNAAKLVRSRAGCFVLGAAFDASPTAAQESLLAALAASEAELRGTTHGNALLRRLRFDHYKSHPGSWASMQERAQRKRDSFAELFAAEPAARPARGSKQRRGKDGGEGKAGREGKAGGGGSAGSGARCPPDGPKGAPKRPAPADSGSAAKRPRPEAGKERGKGPTRAAGGAKAGKKGKAPPASRMERLAAFSAALKM</sequence>
<evidence type="ECO:0000256" key="1">
    <source>
        <dbReference type="ARBA" id="ARBA00022737"/>
    </source>
</evidence>
<dbReference type="EnsemblProtists" id="EOD22140">
    <property type="protein sequence ID" value="EOD22140"/>
    <property type="gene ID" value="EMIHUDRAFT_101317"/>
</dbReference>
<dbReference type="Proteomes" id="UP000013827">
    <property type="component" value="Unassembled WGS sequence"/>
</dbReference>
<reference evidence="4" key="1">
    <citation type="journal article" date="2013" name="Nature">
        <title>Pan genome of the phytoplankton Emiliania underpins its global distribution.</title>
        <authorList>
            <person name="Read B.A."/>
            <person name="Kegel J."/>
            <person name="Klute M.J."/>
            <person name="Kuo A."/>
            <person name="Lefebvre S.C."/>
            <person name="Maumus F."/>
            <person name="Mayer C."/>
            <person name="Miller J."/>
            <person name="Monier A."/>
            <person name="Salamov A."/>
            <person name="Young J."/>
            <person name="Aguilar M."/>
            <person name="Claverie J.M."/>
            <person name="Frickenhaus S."/>
            <person name="Gonzalez K."/>
            <person name="Herman E.K."/>
            <person name="Lin Y.C."/>
            <person name="Napier J."/>
            <person name="Ogata H."/>
            <person name="Sarno A.F."/>
            <person name="Shmutz J."/>
            <person name="Schroeder D."/>
            <person name="de Vargas C."/>
            <person name="Verret F."/>
            <person name="von Dassow P."/>
            <person name="Valentin K."/>
            <person name="Van de Peer Y."/>
            <person name="Wheeler G."/>
            <person name="Dacks J.B."/>
            <person name="Delwiche C.F."/>
            <person name="Dyhrman S.T."/>
            <person name="Glockner G."/>
            <person name="John U."/>
            <person name="Richards T."/>
            <person name="Worden A.Z."/>
            <person name="Zhang X."/>
            <person name="Grigoriev I.V."/>
            <person name="Allen A.E."/>
            <person name="Bidle K."/>
            <person name="Borodovsky M."/>
            <person name="Bowler C."/>
            <person name="Brownlee C."/>
            <person name="Cock J.M."/>
            <person name="Elias M."/>
            <person name="Gladyshev V.N."/>
            <person name="Groth M."/>
            <person name="Guda C."/>
            <person name="Hadaegh A."/>
            <person name="Iglesias-Rodriguez M.D."/>
            <person name="Jenkins J."/>
            <person name="Jones B.M."/>
            <person name="Lawson T."/>
            <person name="Leese F."/>
            <person name="Lindquist E."/>
            <person name="Lobanov A."/>
            <person name="Lomsadze A."/>
            <person name="Malik S.B."/>
            <person name="Marsh M.E."/>
            <person name="Mackinder L."/>
            <person name="Mock T."/>
            <person name="Mueller-Roeber B."/>
            <person name="Pagarete A."/>
            <person name="Parker M."/>
            <person name="Probert I."/>
            <person name="Quesneville H."/>
            <person name="Raines C."/>
            <person name="Rensing S.A."/>
            <person name="Riano-Pachon D.M."/>
            <person name="Richier S."/>
            <person name="Rokitta S."/>
            <person name="Shiraiwa Y."/>
            <person name="Soanes D.M."/>
            <person name="van der Giezen M."/>
            <person name="Wahlund T.M."/>
            <person name="Williams B."/>
            <person name="Wilson W."/>
            <person name="Wolfe G."/>
            <person name="Wurch L.L."/>
        </authorList>
    </citation>
    <scope>NUCLEOTIDE SEQUENCE</scope>
</reference>
<protein>
    <recommendedName>
        <fullName evidence="5">Pumilio domain-containing protein NOP9</fullName>
    </recommendedName>
</protein>
<dbReference type="SUPFAM" id="SSF48371">
    <property type="entry name" value="ARM repeat"/>
    <property type="match status" value="2"/>
</dbReference>
<dbReference type="PANTHER" id="PTHR13102">
    <property type="entry name" value="NUCLEOLAR PROTEIN 9"/>
    <property type="match status" value="1"/>
</dbReference>
<dbReference type="GO" id="GO:0003723">
    <property type="term" value="F:RNA binding"/>
    <property type="evidence" value="ECO:0007669"/>
    <property type="project" value="InterPro"/>
</dbReference>
<accession>A0A0D3JF55</accession>
<dbReference type="GO" id="GO:0030686">
    <property type="term" value="C:90S preribosome"/>
    <property type="evidence" value="ECO:0007669"/>
    <property type="project" value="TreeGrafter"/>
</dbReference>
<dbReference type="GeneID" id="17267687"/>